<evidence type="ECO:0000313" key="2">
    <source>
        <dbReference type="Proteomes" id="UP000318307"/>
    </source>
</evidence>
<dbReference type="Proteomes" id="UP000318307">
    <property type="component" value="Unassembled WGS sequence"/>
</dbReference>
<dbReference type="EMBL" id="VLLC01000004">
    <property type="protein sequence ID" value="TWI75303.1"/>
    <property type="molecule type" value="Genomic_DNA"/>
</dbReference>
<accession>A0A562S2J9</accession>
<keyword evidence="2" id="KW-1185">Reference proteome</keyword>
<evidence type="ECO:0000313" key="1">
    <source>
        <dbReference type="EMBL" id="TWI75303.1"/>
    </source>
</evidence>
<sequence>MRCVNQNSGNAIGKGPSDPFAAGMGHGQPGISVKIQPVEWMAGQIFLSAMQTFTHAEPDQISKSKNTLARKCLCANYILQERVRDKVFFSILSKNSLCARDKRKKYGNCSARFSKYHSCKTDAQAPGYLPVTQSYSGASCPVRKRQKLPATGRISFFITMSGFCTLPLWRLRQFAASFAQACEALIRNDCNVTCK</sequence>
<name>A0A562S2J9_9BACT</name>
<comment type="caution">
    <text evidence="1">The sequence shown here is derived from an EMBL/GenBank/DDBJ whole genome shotgun (WGS) entry which is preliminary data.</text>
</comment>
<reference evidence="1 2" key="1">
    <citation type="submission" date="2019-07" db="EMBL/GenBank/DDBJ databases">
        <title>Genome sequencing of 100 strains of the haloalkaliphilic chemolithoautotrophic sulfur-oxidizing bacterium Thioalkalivibrio.</title>
        <authorList>
            <person name="Muyzer G."/>
        </authorList>
    </citation>
    <scope>NUCLEOTIDE SEQUENCE [LARGE SCALE GENOMIC DNA]</scope>
    <source>
        <strain evidence="1 2">ASO4-4</strain>
    </source>
</reference>
<protein>
    <submittedName>
        <fullName evidence="1">Uncharacterized protein</fullName>
    </submittedName>
</protein>
<organism evidence="1 2">
    <name type="scientific">Desulfobotulus alkaliphilus</name>
    <dbReference type="NCBI Taxonomy" id="622671"/>
    <lineage>
        <taxon>Bacteria</taxon>
        <taxon>Pseudomonadati</taxon>
        <taxon>Thermodesulfobacteriota</taxon>
        <taxon>Desulfobacteria</taxon>
        <taxon>Desulfobacterales</taxon>
        <taxon>Desulfobacteraceae</taxon>
        <taxon>Desulfobotulus</taxon>
    </lineage>
</organism>
<proteinExistence type="predicted"/>
<dbReference type="AlphaFoldDB" id="A0A562S2J9"/>
<gene>
    <name evidence="1" type="ORF">LZ24_00754</name>
</gene>